<sequence>MSEMLQIIALMAVPVAILLGLRSVVVCQNRRLDSQASTPYRADAVEFSGSVTPLGNARPV</sequence>
<evidence type="ECO:0000313" key="1">
    <source>
        <dbReference type="EMBL" id="KHO27909.1"/>
    </source>
</evidence>
<dbReference type="EMBL" id="JTLZ01000002">
    <property type="protein sequence ID" value="KHO27909.1"/>
    <property type="molecule type" value="Genomic_DNA"/>
</dbReference>
<dbReference type="Proteomes" id="UP000031004">
    <property type="component" value="Unassembled WGS sequence"/>
</dbReference>
<gene>
    <name evidence="1" type="ORF">QQ44_03590</name>
</gene>
<evidence type="ECO:0000313" key="2">
    <source>
        <dbReference type="Proteomes" id="UP000031004"/>
    </source>
</evidence>
<keyword evidence="2" id="KW-1185">Reference proteome</keyword>
<organism evidence="1 2">
    <name type="scientific">Mycolicibacterium setense</name>
    <dbReference type="NCBI Taxonomy" id="431269"/>
    <lineage>
        <taxon>Bacteria</taxon>
        <taxon>Bacillati</taxon>
        <taxon>Actinomycetota</taxon>
        <taxon>Actinomycetes</taxon>
        <taxon>Mycobacteriales</taxon>
        <taxon>Mycobacteriaceae</taxon>
        <taxon>Mycolicibacterium</taxon>
    </lineage>
</organism>
<reference evidence="1 2" key="1">
    <citation type="submission" date="2014-11" db="EMBL/GenBank/DDBJ databases">
        <title>Mycobacterium setense Manresensis Genome.</title>
        <authorList>
            <person name="Rech G."/>
            <person name="Sumoy L."/>
        </authorList>
    </citation>
    <scope>NUCLEOTIDE SEQUENCE [LARGE SCALE GENOMIC DNA]</scope>
    <source>
        <strain evidence="1 2">Manresensis</strain>
    </source>
</reference>
<name>A0ABR4Z0J4_9MYCO</name>
<protein>
    <submittedName>
        <fullName evidence="1">Uncharacterized protein</fullName>
    </submittedName>
</protein>
<proteinExistence type="predicted"/>
<comment type="caution">
    <text evidence="1">The sequence shown here is derived from an EMBL/GenBank/DDBJ whole genome shotgun (WGS) entry which is preliminary data.</text>
</comment>
<accession>A0ABR4Z0J4</accession>